<gene>
    <name evidence="2" type="ORF">PSALAMII_LOCUS2086</name>
</gene>
<dbReference type="Proteomes" id="UP001152646">
    <property type="component" value="Unassembled WGS sequence"/>
</dbReference>
<accession>A0A9W4IM90</accession>
<reference evidence="2" key="1">
    <citation type="submission" date="2021-07" db="EMBL/GenBank/DDBJ databases">
        <authorList>
            <person name="Branca A.L. A."/>
        </authorList>
    </citation>
    <scope>NUCLEOTIDE SEQUENCE</scope>
</reference>
<sequence length="196" mass="22418">MHRNTAIDVIIAEHALREQVQREEARNIRAAACEKLMAAGDQKTRPENVKSTLEQALYREVSMLEAPDKLVYDALRRDPKWFMRKPLVEDCIDSGGCCSRQCGCCAKRCSVGAHKVQGHCTSECWCCAEFRGYELSGQQKKEIRQNMEARLRYGGNREISPYLLRIASGSFEPSKPPNSKKNRWFRTERKMGLSTE</sequence>
<evidence type="ECO:0000313" key="3">
    <source>
        <dbReference type="Proteomes" id="UP001152646"/>
    </source>
</evidence>
<proteinExistence type="predicted"/>
<evidence type="ECO:0000313" key="2">
    <source>
        <dbReference type="EMBL" id="CAG8308862.1"/>
    </source>
</evidence>
<name>A0A9W4IM90_9EURO</name>
<feature type="region of interest" description="Disordered" evidence="1">
    <location>
        <begin position="170"/>
        <end position="196"/>
    </location>
</feature>
<dbReference type="EMBL" id="CAJVPA010000088">
    <property type="protein sequence ID" value="CAG8308862.1"/>
    <property type="molecule type" value="Genomic_DNA"/>
</dbReference>
<protein>
    <submittedName>
        <fullName evidence="2">Uncharacterized protein</fullName>
    </submittedName>
</protein>
<dbReference type="AlphaFoldDB" id="A0A9W4IM90"/>
<dbReference type="OrthoDB" id="4336792at2759"/>
<evidence type="ECO:0000256" key="1">
    <source>
        <dbReference type="SAM" id="MobiDB-lite"/>
    </source>
</evidence>
<comment type="caution">
    <text evidence="2">The sequence shown here is derived from an EMBL/GenBank/DDBJ whole genome shotgun (WGS) entry which is preliminary data.</text>
</comment>
<organism evidence="2 3">
    <name type="scientific">Penicillium salamii</name>
    <dbReference type="NCBI Taxonomy" id="1612424"/>
    <lineage>
        <taxon>Eukaryota</taxon>
        <taxon>Fungi</taxon>
        <taxon>Dikarya</taxon>
        <taxon>Ascomycota</taxon>
        <taxon>Pezizomycotina</taxon>
        <taxon>Eurotiomycetes</taxon>
        <taxon>Eurotiomycetidae</taxon>
        <taxon>Eurotiales</taxon>
        <taxon>Aspergillaceae</taxon>
        <taxon>Penicillium</taxon>
    </lineage>
</organism>
<feature type="compositionally biased region" description="Basic and acidic residues" evidence="1">
    <location>
        <begin position="185"/>
        <end position="196"/>
    </location>
</feature>